<feature type="domain" description="PIN" evidence="1">
    <location>
        <begin position="2"/>
        <end position="121"/>
    </location>
</feature>
<evidence type="ECO:0000313" key="3">
    <source>
        <dbReference type="Proteomes" id="UP000018874"/>
    </source>
</evidence>
<keyword evidence="3" id="KW-1185">Reference proteome</keyword>
<dbReference type="SUPFAM" id="SSF88723">
    <property type="entry name" value="PIN domain-like"/>
    <property type="match status" value="1"/>
</dbReference>
<dbReference type="PANTHER" id="PTHR36173">
    <property type="entry name" value="RIBONUCLEASE VAPC16-RELATED"/>
    <property type="match status" value="1"/>
</dbReference>
<evidence type="ECO:0000313" key="2">
    <source>
        <dbReference type="EMBL" id="ETK10480.1"/>
    </source>
</evidence>
<dbReference type="InterPro" id="IPR029060">
    <property type="entry name" value="PIN-like_dom_sf"/>
</dbReference>
<dbReference type="Pfam" id="PF01850">
    <property type="entry name" value="PIN"/>
    <property type="match status" value="1"/>
</dbReference>
<name>W2CTI6_9BACT</name>
<dbReference type="InterPro" id="IPR052919">
    <property type="entry name" value="TA_system_RNase"/>
</dbReference>
<dbReference type="EMBL" id="AYYD01000714">
    <property type="protein sequence ID" value="ETK10480.1"/>
    <property type="molecule type" value="Genomic_DNA"/>
</dbReference>
<comment type="caution">
    <text evidence="2">The sequence shown here is derived from an EMBL/GenBank/DDBJ whole genome shotgun (WGS) entry which is preliminary data.</text>
</comment>
<dbReference type="Gene3D" id="3.40.50.1010">
    <property type="entry name" value="5'-nuclease"/>
    <property type="match status" value="1"/>
</dbReference>
<accession>W2CTI6</accession>
<reference evidence="2 3" key="1">
    <citation type="submission" date="2013-11" db="EMBL/GenBank/DDBJ databases">
        <title>Single cell genomics of uncultured Tannerella BU063 (oral taxon 286).</title>
        <authorList>
            <person name="Beall C.J."/>
            <person name="Campbell A.G."/>
            <person name="Griffen A.L."/>
            <person name="Podar M."/>
            <person name="Leys E.J."/>
        </authorList>
    </citation>
    <scope>NUCLEOTIDE SEQUENCE [LARGE SCALE GENOMIC DNA]</scope>
    <source>
        <strain evidence="2">Cell 6/7/9</strain>
    </source>
</reference>
<proteinExistence type="predicted"/>
<dbReference type="InterPro" id="IPR002716">
    <property type="entry name" value="PIN_dom"/>
</dbReference>
<organism evidence="2 3">
    <name type="scientific">Tannerella sp. oral taxon BU063 isolate Cell 6/7/9</name>
    <dbReference type="NCBI Taxonomy" id="1411021"/>
    <lineage>
        <taxon>Bacteria</taxon>
        <taxon>Pseudomonadati</taxon>
        <taxon>Bacteroidota</taxon>
        <taxon>Bacteroidia</taxon>
        <taxon>Bacteroidales</taxon>
        <taxon>Tannerellaceae</taxon>
        <taxon>Tannerella</taxon>
    </lineage>
</organism>
<dbReference type="Proteomes" id="UP000018874">
    <property type="component" value="Unassembled WGS sequence"/>
</dbReference>
<evidence type="ECO:0000259" key="1">
    <source>
        <dbReference type="Pfam" id="PF01850"/>
    </source>
</evidence>
<gene>
    <name evidence="2" type="ORF">T231_04640</name>
</gene>
<dbReference type="AlphaFoldDB" id="W2CTI6"/>
<dbReference type="CDD" id="cd09872">
    <property type="entry name" value="PIN_Sll0205-like"/>
    <property type="match status" value="1"/>
</dbReference>
<sequence>MDTNILIFLALDQEELSREVRDIVESYSNTLCTSAICMVELLQLYRIGKIRSKHKTIDAILRILIDQFSLEVLPFGDRQIKTLKNLHIANDHNDPFDHMVISHAITDRLILISSDRKFERYVSQRLDFVFNVR</sequence>
<dbReference type="PATRIC" id="fig|1411021.3.peg.421"/>
<dbReference type="PANTHER" id="PTHR36173:SF2">
    <property type="entry name" value="RIBONUCLEASE VAPC16"/>
    <property type="match status" value="1"/>
</dbReference>
<dbReference type="InterPro" id="IPR041705">
    <property type="entry name" value="PIN_Sll0205"/>
</dbReference>
<protein>
    <submittedName>
        <fullName evidence="2">Toxin PIN</fullName>
    </submittedName>
</protein>